<reference evidence="4" key="1">
    <citation type="journal article" date="2013" name="Nature">
        <title>Pan genome of the phytoplankton Emiliania underpins its global distribution.</title>
        <authorList>
            <person name="Read B.A."/>
            <person name="Kegel J."/>
            <person name="Klute M.J."/>
            <person name="Kuo A."/>
            <person name="Lefebvre S.C."/>
            <person name="Maumus F."/>
            <person name="Mayer C."/>
            <person name="Miller J."/>
            <person name="Monier A."/>
            <person name="Salamov A."/>
            <person name="Young J."/>
            <person name="Aguilar M."/>
            <person name="Claverie J.M."/>
            <person name="Frickenhaus S."/>
            <person name="Gonzalez K."/>
            <person name="Herman E.K."/>
            <person name="Lin Y.C."/>
            <person name="Napier J."/>
            <person name="Ogata H."/>
            <person name="Sarno A.F."/>
            <person name="Shmutz J."/>
            <person name="Schroeder D."/>
            <person name="de Vargas C."/>
            <person name="Verret F."/>
            <person name="von Dassow P."/>
            <person name="Valentin K."/>
            <person name="Van de Peer Y."/>
            <person name="Wheeler G."/>
            <person name="Dacks J.B."/>
            <person name="Delwiche C.F."/>
            <person name="Dyhrman S.T."/>
            <person name="Glockner G."/>
            <person name="John U."/>
            <person name="Richards T."/>
            <person name="Worden A.Z."/>
            <person name="Zhang X."/>
            <person name="Grigoriev I.V."/>
            <person name="Allen A.E."/>
            <person name="Bidle K."/>
            <person name="Borodovsky M."/>
            <person name="Bowler C."/>
            <person name="Brownlee C."/>
            <person name="Cock J.M."/>
            <person name="Elias M."/>
            <person name="Gladyshev V.N."/>
            <person name="Groth M."/>
            <person name="Guda C."/>
            <person name="Hadaegh A."/>
            <person name="Iglesias-Rodriguez M.D."/>
            <person name="Jenkins J."/>
            <person name="Jones B.M."/>
            <person name="Lawson T."/>
            <person name="Leese F."/>
            <person name="Lindquist E."/>
            <person name="Lobanov A."/>
            <person name="Lomsadze A."/>
            <person name="Malik S.B."/>
            <person name="Marsh M.E."/>
            <person name="Mackinder L."/>
            <person name="Mock T."/>
            <person name="Mueller-Roeber B."/>
            <person name="Pagarete A."/>
            <person name="Parker M."/>
            <person name="Probert I."/>
            <person name="Quesneville H."/>
            <person name="Raines C."/>
            <person name="Rensing S.A."/>
            <person name="Riano-Pachon D.M."/>
            <person name="Richier S."/>
            <person name="Rokitta S."/>
            <person name="Shiraiwa Y."/>
            <person name="Soanes D.M."/>
            <person name="van der Giezen M."/>
            <person name="Wahlund T.M."/>
            <person name="Williams B."/>
            <person name="Wilson W."/>
            <person name="Wolfe G."/>
            <person name="Wurch L.L."/>
        </authorList>
    </citation>
    <scope>NUCLEOTIDE SEQUENCE</scope>
</reference>
<dbReference type="GO" id="GO:0051999">
    <property type="term" value="P:mannosyl-inositol phosphorylceramide biosynthetic process"/>
    <property type="evidence" value="ECO:0007669"/>
    <property type="project" value="TreeGrafter"/>
</dbReference>
<dbReference type="PaxDb" id="2903-EOD17583"/>
<feature type="compositionally biased region" description="Low complexity" evidence="2">
    <location>
        <begin position="928"/>
        <end position="941"/>
    </location>
</feature>
<protein>
    <submittedName>
        <fullName evidence="3">Uncharacterized protein</fullName>
    </submittedName>
</protein>
<dbReference type="RefSeq" id="XP_005770012.1">
    <property type="nucleotide sequence ID" value="XM_005769955.1"/>
</dbReference>
<dbReference type="InterPro" id="IPR051706">
    <property type="entry name" value="Glycosyltransferase_domain"/>
</dbReference>
<feature type="compositionally biased region" description="Basic and acidic residues" evidence="2">
    <location>
        <begin position="684"/>
        <end position="701"/>
    </location>
</feature>
<dbReference type="InterPro" id="IPR007577">
    <property type="entry name" value="GlycoTrfase_DXD_sugar-bd_CS"/>
</dbReference>
<name>A0A0D3J248_EMIH1</name>
<keyword evidence="4" id="KW-1185">Reference proteome</keyword>
<dbReference type="EnsemblProtists" id="EOD17583">
    <property type="protein sequence ID" value="EOD17583"/>
    <property type="gene ID" value="EMIHUDRAFT_243984"/>
</dbReference>
<dbReference type="Pfam" id="PF04488">
    <property type="entry name" value="Gly_transf_sug"/>
    <property type="match status" value="1"/>
</dbReference>
<feature type="region of interest" description="Disordered" evidence="2">
    <location>
        <begin position="895"/>
        <end position="954"/>
    </location>
</feature>
<dbReference type="GO" id="GO:0016020">
    <property type="term" value="C:membrane"/>
    <property type="evidence" value="ECO:0007669"/>
    <property type="project" value="GOC"/>
</dbReference>
<evidence type="ECO:0000256" key="2">
    <source>
        <dbReference type="SAM" id="MobiDB-lite"/>
    </source>
</evidence>
<dbReference type="Proteomes" id="UP000013827">
    <property type="component" value="Unassembled WGS sequence"/>
</dbReference>
<dbReference type="GO" id="GO:0000030">
    <property type="term" value="F:mannosyltransferase activity"/>
    <property type="evidence" value="ECO:0007669"/>
    <property type="project" value="TreeGrafter"/>
</dbReference>
<feature type="compositionally biased region" description="Polar residues" evidence="2">
    <location>
        <begin position="671"/>
        <end position="680"/>
    </location>
</feature>
<dbReference type="InterPro" id="IPR013320">
    <property type="entry name" value="ConA-like_dom_sf"/>
</dbReference>
<accession>A0A0D3J248</accession>
<feature type="region of interest" description="Disordered" evidence="2">
    <location>
        <begin position="666"/>
        <end position="718"/>
    </location>
</feature>
<organism evidence="3 4">
    <name type="scientific">Emiliania huxleyi (strain CCMP1516)</name>
    <dbReference type="NCBI Taxonomy" id="280463"/>
    <lineage>
        <taxon>Eukaryota</taxon>
        <taxon>Haptista</taxon>
        <taxon>Haptophyta</taxon>
        <taxon>Prymnesiophyceae</taxon>
        <taxon>Isochrysidales</taxon>
        <taxon>Noelaerhabdaceae</taxon>
        <taxon>Emiliania</taxon>
    </lineage>
</organism>
<dbReference type="SUPFAM" id="SSF49899">
    <property type="entry name" value="Concanavalin A-like lectins/glucanases"/>
    <property type="match status" value="1"/>
</dbReference>
<evidence type="ECO:0000313" key="3">
    <source>
        <dbReference type="EnsemblProtists" id="EOD17583"/>
    </source>
</evidence>
<dbReference type="eggNOG" id="ENOG502QUM3">
    <property type="taxonomic scope" value="Eukaryota"/>
</dbReference>
<dbReference type="HOGENOM" id="CLU_309154_0_0_1"/>
<reference evidence="3" key="2">
    <citation type="submission" date="2024-10" db="UniProtKB">
        <authorList>
            <consortium name="EnsemblProtists"/>
        </authorList>
    </citation>
    <scope>IDENTIFICATION</scope>
</reference>
<evidence type="ECO:0000313" key="4">
    <source>
        <dbReference type="Proteomes" id="UP000013827"/>
    </source>
</evidence>
<keyword evidence="1" id="KW-0808">Transferase</keyword>
<dbReference type="SUPFAM" id="SSF53448">
    <property type="entry name" value="Nucleotide-diphospho-sugar transferases"/>
    <property type="match status" value="1"/>
</dbReference>
<feature type="compositionally biased region" description="Polar residues" evidence="2">
    <location>
        <begin position="895"/>
        <end position="905"/>
    </location>
</feature>
<dbReference type="Pfam" id="PF26113">
    <property type="entry name" value="GH16_XgeA"/>
    <property type="match status" value="1"/>
</dbReference>
<dbReference type="Gene3D" id="2.60.120.200">
    <property type="match status" value="1"/>
</dbReference>
<dbReference type="InterPro" id="IPR029044">
    <property type="entry name" value="Nucleotide-diphossugar_trans"/>
</dbReference>
<dbReference type="KEGG" id="ehx:EMIHUDRAFT_243984"/>
<sequence length="954" mass="104732">MAATLRQIPECKEGASAEIRSYDDWMQWAARLPTAQGIPKIVMQAWVTDSVPGAVTGHRKGHGEGGFGPRCSVLEMQWRRQCPEHTYVWLTEASARKFLQARRSRALAAFEALRPGAFKSDLLRYAWLAEHGGIYLDSDAAPTASMAGIHVTNISLVVARDNRLGFFLQNNFIAAAPRHPVMELALEIAVSQVERRATRAVTIIANGHAFFDAFDFHTIDYNYGAAQYVTRDDAFATRLVDSSGPSSPPAESWAVVRIEDFLGAPSRTTAPRKRKSVKLISKRSWNRFLVALSVTHVPFGCGVWPAFWSLGTGVQWPHGGELDILEALGEDRSKVSWHSSQSCVLGHPARYLDQNHMNYECSTDYFHKPPKMGCAPTATHAMRTAAQWSSSPGVFAAEMTSEGIRVFFIPSLELPDSGLDIDQPDPRGWRRWEIGAFPLAASEAATPGSCPDPERLNTPHQFIINTGLCGDWREYHESRWHYDFWRWHLPCAAATHGTGCTNGILRGHNDCCINYAGRKTVSVRARRRVQEKQRLANRPLAVSPPPQLRRGPSVGWFGQLSTNCGMACGLLLFAVFLGCLPSVGGTATVPVSRTVVRGRHILTRKEYLDTFAGDTAGWAQYMEDQYFAEQGVSLTADAEERVSNKPGETLGQAKSRLFFNRVRKPNMHPTELSQAANQSRVQRKRESPEQRDKGKRDDRTRRQTKRARQAAARPARRASEILNGSLLVEGSDVGKLALTKEEQSTSTTCAGCGAELLPGEVTSSNPTYGSICCKKNKVSLPPICMPCPEVTKLWHDADGVVGKTLRKFARAINNTLAFASQKVKRPNNLPGSSTWSPTVVIQGRVHHFIGSLAPNDNQSKQFVQTYINDPSMSECQQIDYRMGANVCGPSTSAVETGNSLEAGNSSDEDASHCETLGADDSSDASYTDGDSSSIDSDVGGASDEDSDASWLPSD</sequence>
<proteinExistence type="predicted"/>
<dbReference type="AlphaFoldDB" id="A0A0D3J248"/>
<dbReference type="PANTHER" id="PTHR32385">
    <property type="entry name" value="MANNOSYL PHOSPHORYLINOSITOL CERAMIDE SYNTHASE"/>
    <property type="match status" value="1"/>
</dbReference>
<evidence type="ECO:0000256" key="1">
    <source>
        <dbReference type="ARBA" id="ARBA00022679"/>
    </source>
</evidence>
<dbReference type="PANTHER" id="PTHR32385:SF15">
    <property type="entry name" value="INOSITOL PHOSPHOCERAMIDE MANNOSYLTRANSFERASE 1"/>
    <property type="match status" value="1"/>
</dbReference>
<dbReference type="GeneID" id="17263732"/>